<dbReference type="InterPro" id="IPR000055">
    <property type="entry name" value="Restrct_endonuc_typeI_TRD"/>
</dbReference>
<dbReference type="InterPro" id="IPR052021">
    <property type="entry name" value="Type-I_RS_S_subunit"/>
</dbReference>
<proteinExistence type="inferred from homology"/>
<dbReference type="KEGG" id="mpri:MP3633_1629"/>
<dbReference type="InterPro" id="IPR044946">
    <property type="entry name" value="Restrct_endonuc_typeI_TRD_sf"/>
</dbReference>
<protein>
    <submittedName>
        <fullName evidence="5">Type I restriction-modification system specificity subunit S</fullName>
    </submittedName>
</protein>
<evidence type="ECO:0000256" key="3">
    <source>
        <dbReference type="ARBA" id="ARBA00023125"/>
    </source>
</evidence>
<keyword evidence="2" id="KW-0680">Restriction system</keyword>
<dbReference type="GO" id="GO:0009307">
    <property type="term" value="P:DNA restriction-modification system"/>
    <property type="evidence" value="ECO:0007669"/>
    <property type="project" value="UniProtKB-KW"/>
</dbReference>
<evidence type="ECO:0000313" key="6">
    <source>
        <dbReference type="Proteomes" id="UP000509371"/>
    </source>
</evidence>
<evidence type="ECO:0000259" key="4">
    <source>
        <dbReference type="Pfam" id="PF01420"/>
    </source>
</evidence>
<dbReference type="Gene3D" id="3.90.220.20">
    <property type="entry name" value="DNA methylase specificity domains"/>
    <property type="match status" value="2"/>
</dbReference>
<evidence type="ECO:0000256" key="1">
    <source>
        <dbReference type="ARBA" id="ARBA00010923"/>
    </source>
</evidence>
<dbReference type="EMBL" id="CP054301">
    <property type="protein sequence ID" value="QKK80358.1"/>
    <property type="molecule type" value="Genomic_DNA"/>
</dbReference>
<comment type="similarity">
    <text evidence="1">Belongs to the type-I restriction system S methylase family.</text>
</comment>
<dbReference type="REBASE" id="404148">
    <property type="entry name" value="S.Mpr3633ORF1628P"/>
</dbReference>
<sequence length="450" mass="50633">MGKYQAYEEYKNSGVEWLGFVPIDWEVTKLKYTVSIFGRIGFRGYTVNDIVDESEGAIVLSPSNVNDDKFTLDKRSYLSWIKYYESPEIMVANGDVLMVKTGSTFGKSTIVKNVDEPMTINPQMALMKSSKIDPRFLSYLLNSKLIKAKIDVSNTGSGMPTMTQENMNGFPVPRPSDDLVIKIANFLDHETAKIDILIEKQQQLIALLKEKRQAVISHAVTKGLNPDAPMRDSGVEWLGEVPEHWEVKKFKFLCDRIIAGPFGSSITKDMYVKHGYKVYGQEQVIPNNFTIGDYYINEKNYLELSRYIVGEGEILISCVGTFGKIAVFPKGAEPGIINPRLIKAEISQDHDPYYIRELLKSEMVFKQFELLSRGGTMGVINIAILNEILASVPPASEQSEIVDYINLQKEKFSNLIDKANNAVVLLQERRTALISAAVTGKIDVRNWTPD</sequence>
<name>A0A859CV68_9GAMM</name>
<dbReference type="PANTHER" id="PTHR30408">
    <property type="entry name" value="TYPE-1 RESTRICTION ENZYME ECOKI SPECIFICITY PROTEIN"/>
    <property type="match status" value="1"/>
</dbReference>
<evidence type="ECO:0000313" key="5">
    <source>
        <dbReference type="EMBL" id="QKK80358.1"/>
    </source>
</evidence>
<dbReference type="SUPFAM" id="SSF116734">
    <property type="entry name" value="DNA methylase specificity domain"/>
    <property type="match status" value="2"/>
</dbReference>
<dbReference type="PANTHER" id="PTHR30408:SF12">
    <property type="entry name" value="TYPE I RESTRICTION ENZYME MJAVIII SPECIFICITY SUBUNIT"/>
    <property type="match status" value="1"/>
</dbReference>
<dbReference type="Proteomes" id="UP000509371">
    <property type="component" value="Chromosome"/>
</dbReference>
<feature type="domain" description="Type I restriction modification DNA specificity" evidence="4">
    <location>
        <begin position="243"/>
        <end position="405"/>
    </location>
</feature>
<reference evidence="5 6" key="1">
    <citation type="submission" date="2020-06" db="EMBL/GenBank/DDBJ databases">
        <authorList>
            <person name="Voronona O.L."/>
            <person name="Aksenova E.I."/>
            <person name="Kunda M.S."/>
            <person name="Semenov A.N."/>
            <person name="Ryzhova N."/>
        </authorList>
    </citation>
    <scope>NUCLEOTIDE SEQUENCE [LARGE SCALE GENOMIC DNA]</scope>
    <source>
        <strain evidence="5 6">MPKMM3633</strain>
    </source>
</reference>
<dbReference type="AlphaFoldDB" id="A0A859CV68"/>
<dbReference type="Gene3D" id="1.10.287.1120">
    <property type="entry name" value="Bipartite methylase S protein"/>
    <property type="match status" value="1"/>
</dbReference>
<dbReference type="RefSeq" id="WP_176335136.1">
    <property type="nucleotide sequence ID" value="NZ_BAAAEF010000011.1"/>
</dbReference>
<evidence type="ECO:0000256" key="2">
    <source>
        <dbReference type="ARBA" id="ARBA00022747"/>
    </source>
</evidence>
<organism evidence="5 6">
    <name type="scientific">Marinomonas primoryensis</name>
    <dbReference type="NCBI Taxonomy" id="178399"/>
    <lineage>
        <taxon>Bacteria</taxon>
        <taxon>Pseudomonadati</taxon>
        <taxon>Pseudomonadota</taxon>
        <taxon>Gammaproteobacteria</taxon>
        <taxon>Oceanospirillales</taxon>
        <taxon>Oceanospirillaceae</taxon>
        <taxon>Marinomonas</taxon>
    </lineage>
</organism>
<dbReference type="GO" id="GO:0003677">
    <property type="term" value="F:DNA binding"/>
    <property type="evidence" value="ECO:0007669"/>
    <property type="project" value="UniProtKB-KW"/>
</dbReference>
<accession>A0A859CV68</accession>
<gene>
    <name evidence="5" type="ORF">MP3633_1629</name>
</gene>
<keyword evidence="3" id="KW-0238">DNA-binding</keyword>
<dbReference type="Pfam" id="PF01420">
    <property type="entry name" value="Methylase_S"/>
    <property type="match status" value="1"/>
</dbReference>